<evidence type="ECO:0000313" key="2">
    <source>
        <dbReference type="EMBL" id="SDV02141.1"/>
    </source>
</evidence>
<dbReference type="CDD" id="cd01948">
    <property type="entry name" value="EAL"/>
    <property type="match status" value="1"/>
</dbReference>
<reference evidence="3" key="1">
    <citation type="submission" date="2016-10" db="EMBL/GenBank/DDBJ databases">
        <authorList>
            <person name="Varghese N."/>
            <person name="Submissions S."/>
        </authorList>
    </citation>
    <scope>NUCLEOTIDE SEQUENCE [LARGE SCALE GENOMIC DNA]</scope>
    <source>
        <strain evidence="3">DSM 21743</strain>
    </source>
</reference>
<dbReference type="AlphaFoldDB" id="A0A1H2NAB7"/>
<name>A0A1H2NAB7_9ACTN</name>
<dbReference type="InterPro" id="IPR050706">
    <property type="entry name" value="Cyclic-di-GMP_PDE-like"/>
</dbReference>
<evidence type="ECO:0000259" key="1">
    <source>
        <dbReference type="PROSITE" id="PS50883"/>
    </source>
</evidence>
<dbReference type="Pfam" id="PF00563">
    <property type="entry name" value="EAL"/>
    <property type="match status" value="1"/>
</dbReference>
<dbReference type="STRING" id="546874.SAMN04488544_3590"/>
<organism evidence="2 3">
    <name type="scientific">Microlunatus sagamiharensis</name>
    <dbReference type="NCBI Taxonomy" id="546874"/>
    <lineage>
        <taxon>Bacteria</taxon>
        <taxon>Bacillati</taxon>
        <taxon>Actinomycetota</taxon>
        <taxon>Actinomycetes</taxon>
        <taxon>Propionibacteriales</taxon>
        <taxon>Propionibacteriaceae</taxon>
        <taxon>Microlunatus</taxon>
    </lineage>
</organism>
<gene>
    <name evidence="2" type="ORF">SAMN04488544_3590</name>
</gene>
<dbReference type="PANTHER" id="PTHR33121:SF70">
    <property type="entry name" value="SIGNALING PROTEIN YKOW"/>
    <property type="match status" value="1"/>
</dbReference>
<proteinExistence type="predicted"/>
<dbReference type="SUPFAM" id="SSF55781">
    <property type="entry name" value="GAF domain-like"/>
    <property type="match status" value="1"/>
</dbReference>
<dbReference type="EMBL" id="LT629799">
    <property type="protein sequence ID" value="SDV02141.1"/>
    <property type="molecule type" value="Genomic_DNA"/>
</dbReference>
<evidence type="ECO:0000313" key="3">
    <source>
        <dbReference type="Proteomes" id="UP000198825"/>
    </source>
</evidence>
<sequence>MVGFDHATVLLPSGRTLPAVADRPSAAARLDARVLGSGEALVVEQAEPDDAPLGAYVGIPVSVAEHVVAVLSICDGLPRRVSRRDLSVLLELGELFSMELRRHGDAPADDPLAVDLARGLKRGEVVPWYQPVVDLLTDRVVGVEALARWRRAPGVVEPPSVFIPVAEQTDLILDVDLAVLRGALRDLRGWQAQRPDFWTTVNLSTRHLERPGWLDELRGEAEAAGVDPASVIIEVTETSAPVDEVTSRAAVDGMRALGFHVWFDDFGSGWSAMSDLSRFPVDGIKIDRSYAEQLGTRTGEVVIAALVSAATELGLSVTIEGIENAAQHDRARNLGCHFGQGFLWSRPVPPAAVVRWLS</sequence>
<dbReference type="PROSITE" id="PS50883">
    <property type="entry name" value="EAL"/>
    <property type="match status" value="1"/>
</dbReference>
<dbReference type="InterPro" id="IPR001633">
    <property type="entry name" value="EAL_dom"/>
</dbReference>
<dbReference type="InterPro" id="IPR035919">
    <property type="entry name" value="EAL_sf"/>
</dbReference>
<dbReference type="OrthoDB" id="23692at2"/>
<dbReference type="SMART" id="SM00052">
    <property type="entry name" value="EAL"/>
    <property type="match status" value="1"/>
</dbReference>
<dbReference type="RefSeq" id="WP_091077551.1">
    <property type="nucleotide sequence ID" value="NZ_LT629799.1"/>
</dbReference>
<dbReference type="Proteomes" id="UP000198825">
    <property type="component" value="Chromosome I"/>
</dbReference>
<dbReference type="GO" id="GO:0071111">
    <property type="term" value="F:cyclic-guanylate-specific phosphodiesterase activity"/>
    <property type="evidence" value="ECO:0007669"/>
    <property type="project" value="InterPro"/>
</dbReference>
<protein>
    <submittedName>
        <fullName evidence="2">EAL domain, c-di-GMP-specific phosphodiesterase class I (Or its enzymatically inactive variant)</fullName>
    </submittedName>
</protein>
<dbReference type="Gene3D" id="3.20.20.450">
    <property type="entry name" value="EAL domain"/>
    <property type="match status" value="1"/>
</dbReference>
<dbReference type="PANTHER" id="PTHR33121">
    <property type="entry name" value="CYCLIC DI-GMP PHOSPHODIESTERASE PDEF"/>
    <property type="match status" value="1"/>
</dbReference>
<accession>A0A1H2NAB7</accession>
<feature type="domain" description="EAL" evidence="1">
    <location>
        <begin position="109"/>
        <end position="358"/>
    </location>
</feature>
<keyword evidence="3" id="KW-1185">Reference proteome</keyword>
<dbReference type="SUPFAM" id="SSF141868">
    <property type="entry name" value="EAL domain-like"/>
    <property type="match status" value="1"/>
</dbReference>